<proteinExistence type="predicted"/>
<evidence type="ECO:0000256" key="1">
    <source>
        <dbReference type="SAM" id="MobiDB-lite"/>
    </source>
</evidence>
<organism evidence="2 3">
    <name type="scientific">Leptosia nina</name>
    <dbReference type="NCBI Taxonomy" id="320188"/>
    <lineage>
        <taxon>Eukaryota</taxon>
        <taxon>Metazoa</taxon>
        <taxon>Ecdysozoa</taxon>
        <taxon>Arthropoda</taxon>
        <taxon>Hexapoda</taxon>
        <taxon>Insecta</taxon>
        <taxon>Pterygota</taxon>
        <taxon>Neoptera</taxon>
        <taxon>Endopterygota</taxon>
        <taxon>Lepidoptera</taxon>
        <taxon>Glossata</taxon>
        <taxon>Ditrysia</taxon>
        <taxon>Papilionoidea</taxon>
        <taxon>Pieridae</taxon>
        <taxon>Pierinae</taxon>
        <taxon>Leptosia</taxon>
    </lineage>
</organism>
<comment type="caution">
    <text evidence="2">The sequence shown here is derived from an EMBL/GenBank/DDBJ whole genome shotgun (WGS) entry which is preliminary data.</text>
</comment>
<dbReference type="Proteomes" id="UP001497472">
    <property type="component" value="Unassembled WGS sequence"/>
</dbReference>
<feature type="compositionally biased region" description="Gly residues" evidence="1">
    <location>
        <begin position="10"/>
        <end position="23"/>
    </location>
</feature>
<dbReference type="AlphaFoldDB" id="A0AAV1JM71"/>
<feature type="region of interest" description="Disordered" evidence="1">
    <location>
        <begin position="1"/>
        <end position="27"/>
    </location>
</feature>
<evidence type="ECO:0000313" key="2">
    <source>
        <dbReference type="EMBL" id="CAK1549682.1"/>
    </source>
</evidence>
<name>A0AAV1JM71_9NEOP</name>
<sequence length="89" mass="8827">MAGGPRAEGPGAGAGARGPGPGQAGAYRFAPARHTRPALRAGAEKCEGALIGRPAPRPPLQPPAAASLAGLSSRAVVAQRADLFGFIYL</sequence>
<accession>A0AAV1JM71</accession>
<gene>
    <name evidence="2" type="ORF">LNINA_LOCUS8960</name>
</gene>
<keyword evidence="3" id="KW-1185">Reference proteome</keyword>
<protein>
    <submittedName>
        <fullName evidence="2">Uncharacterized protein</fullName>
    </submittedName>
</protein>
<evidence type="ECO:0000313" key="3">
    <source>
        <dbReference type="Proteomes" id="UP001497472"/>
    </source>
</evidence>
<dbReference type="EMBL" id="CAVLEF010000040">
    <property type="protein sequence ID" value="CAK1549682.1"/>
    <property type="molecule type" value="Genomic_DNA"/>
</dbReference>
<reference evidence="2 3" key="1">
    <citation type="submission" date="2023-11" db="EMBL/GenBank/DDBJ databases">
        <authorList>
            <person name="Okamura Y."/>
        </authorList>
    </citation>
    <scope>NUCLEOTIDE SEQUENCE [LARGE SCALE GENOMIC DNA]</scope>
</reference>